<keyword evidence="3" id="KW-1185">Reference proteome</keyword>
<dbReference type="STRING" id="553311.SAMN05216231_0192"/>
<proteinExistence type="predicted"/>
<keyword evidence="1" id="KW-0472">Membrane</keyword>
<accession>A0A1H0XTK6</accession>
<evidence type="ECO:0008006" key="4">
    <source>
        <dbReference type="Google" id="ProtNLM"/>
    </source>
</evidence>
<reference evidence="2 3" key="1">
    <citation type="submission" date="2016-10" db="EMBL/GenBank/DDBJ databases">
        <authorList>
            <person name="de Groot N.N."/>
        </authorList>
    </citation>
    <scope>NUCLEOTIDE SEQUENCE [LARGE SCALE GENOMIC DNA]</scope>
    <source>
        <strain evidence="2 3">CGMCC 1.10449</strain>
    </source>
</reference>
<name>A0A1H0XTK6_9BACI</name>
<sequence>MDRIEFRELIIALMGVNQLEFERHVKLTAAEITQLWASYMNDKGLTCQLQHFLAKVEDEEIRPLIQQALDLVQGNLKSLTEIFNKENYPLPYGFNTEEDVDATAPRLFSDTYVLNFLHQGAQISLQAYSISLSLSVRADVYSYFNECISQLAEFLREIKELLLVKGLYIRSPYLPTPENYDFVKSQKFLTGYFGDRRPLAGTEITNLYANFQRNALGVATMIGYSQVAKSKEVRKFLIRGKEISEKHCEIFGSIMREDDIPVPMSGDTEVTDSTTYTFSDKLIMFYSTALIALSVGYYGTAMAMSPRRDLGVQYSRLIIEITKYAEDGANIMIKNGWLEDPPRALDRDELAKKK</sequence>
<gene>
    <name evidence="2" type="ORF">SAMN05216231_0192</name>
</gene>
<evidence type="ECO:0000313" key="3">
    <source>
        <dbReference type="Proteomes" id="UP000199444"/>
    </source>
</evidence>
<dbReference type="InterPro" id="IPR021617">
    <property type="entry name" value="DUF3231"/>
</dbReference>
<keyword evidence="1" id="KW-1133">Transmembrane helix</keyword>
<keyword evidence="1" id="KW-0812">Transmembrane</keyword>
<dbReference type="EMBL" id="FNKD01000001">
    <property type="protein sequence ID" value="SDQ06210.1"/>
    <property type="molecule type" value="Genomic_DNA"/>
</dbReference>
<protein>
    <recommendedName>
        <fullName evidence="4">DUF3231 family protein</fullName>
    </recommendedName>
</protein>
<feature type="transmembrane region" description="Helical" evidence="1">
    <location>
        <begin position="282"/>
        <end position="300"/>
    </location>
</feature>
<dbReference type="InterPro" id="IPR012347">
    <property type="entry name" value="Ferritin-like"/>
</dbReference>
<dbReference type="Proteomes" id="UP000199444">
    <property type="component" value="Unassembled WGS sequence"/>
</dbReference>
<evidence type="ECO:0000256" key="1">
    <source>
        <dbReference type="SAM" id="Phobius"/>
    </source>
</evidence>
<dbReference type="Pfam" id="PF11553">
    <property type="entry name" value="DUF3231"/>
    <property type="match status" value="2"/>
</dbReference>
<organism evidence="2 3">
    <name type="scientific">Virgibacillus salinus</name>
    <dbReference type="NCBI Taxonomy" id="553311"/>
    <lineage>
        <taxon>Bacteria</taxon>
        <taxon>Bacillati</taxon>
        <taxon>Bacillota</taxon>
        <taxon>Bacilli</taxon>
        <taxon>Bacillales</taxon>
        <taxon>Bacillaceae</taxon>
        <taxon>Virgibacillus</taxon>
    </lineage>
</organism>
<dbReference type="Gene3D" id="1.20.1260.10">
    <property type="match status" value="2"/>
</dbReference>
<evidence type="ECO:0000313" key="2">
    <source>
        <dbReference type="EMBL" id="SDQ06210.1"/>
    </source>
</evidence>
<dbReference type="AlphaFoldDB" id="A0A1H0XTK6"/>